<keyword evidence="1" id="KW-0732">Signal</keyword>
<dbReference type="AlphaFoldDB" id="A0AAU7QJ27"/>
<dbReference type="Gene3D" id="2.60.40.1190">
    <property type="match status" value="1"/>
</dbReference>
<proteinExistence type="predicted"/>
<feature type="domain" description="DUF5916" evidence="2">
    <location>
        <begin position="220"/>
        <end position="315"/>
    </location>
</feature>
<dbReference type="RefSeq" id="WP_350016013.1">
    <property type="nucleotide sequence ID" value="NZ_CP157948.1"/>
</dbReference>
<protein>
    <submittedName>
        <fullName evidence="3">DUF5916 domain-containing protein</fullName>
    </submittedName>
</protein>
<accession>A0AAU7QJ27</accession>
<dbReference type="Pfam" id="PF19313">
    <property type="entry name" value="DUF5916"/>
    <property type="match status" value="2"/>
</dbReference>
<evidence type="ECO:0000256" key="1">
    <source>
        <dbReference type="SAM" id="SignalP"/>
    </source>
</evidence>
<evidence type="ECO:0000313" key="3">
    <source>
        <dbReference type="EMBL" id="XBS89576.1"/>
    </source>
</evidence>
<gene>
    <name evidence="3" type="ORF">ABNK63_14415</name>
</gene>
<organism evidence="3">
    <name type="scientific">Rhodanobacter sp. IGA1.0</name>
    <dbReference type="NCBI Taxonomy" id="3158582"/>
    <lineage>
        <taxon>Bacteria</taxon>
        <taxon>Pseudomonadati</taxon>
        <taxon>Pseudomonadota</taxon>
        <taxon>Gammaproteobacteria</taxon>
        <taxon>Lysobacterales</taxon>
        <taxon>Rhodanobacteraceae</taxon>
        <taxon>Rhodanobacter</taxon>
    </lineage>
</organism>
<sequence length="742" mass="83160">MRVACLLLFSLAAVSAPALAVDIDGHIQPDEWKGARHITDFRQVQPLSGKPGSLHTEAWILATPKGLAVAFRCDQPPGVPRTHQRVQRDFEDQVDRVNVMVDFNGDGRTGYDFVVSSTDGINDAVITNETQFNKDWDGNWKHAVSEDAAGWSVEILIPWYTAPMHAATDGQRKLGIYLDRVTGSTGERDGWPVASFTLPRFLSEFRRIEVPHYSQSLFAVTPYLSGLYDNVRGRSQFQEGADILWKPNGQFQLTAALNPDFGQVESDDLVVNFGATETYVSDKRPFFTENQGIFDFSLLDDNSQLVYTRRVGGPSDDGHGAADINAAVKLNGSFGSTSYGVLAADEDGEAGRFFGAARLTHDFGDQSLGMLLTRVDRPWLDREATVLGVDHHWRPTPQLTIATNVVGSDILQSGTHTRDSGGTIIADYEMGGGWRQQWLGMHFGDQLQINDFGYLDRNNFNYAHWEVRKRYTALPADSAYSSKEWRYRIDALDNDHGLRLRRQFRVSRNSNLRNGATEVVQLNVNSAGWDDLLTRGHGALFLPPSIDLAYERISPRHGDWAFKLDAEVVSGGLGGNRQFGYDIKFIPTYFISDAFSVYAGPYYEHLPDWLVWQHDNLIGRFDEHTLQLDAGFDWAINPRQELRVKLQAIGLDARLRGGYRVGANGRAVASDEPVDDFSVRNLGLQIRYRYELAPLSYLYVVYGRGGYALDGYARNTADAFGNSFALRDDEQLLVKLSYRFDM</sequence>
<reference evidence="3" key="1">
    <citation type="submission" date="2024-06" db="EMBL/GenBank/DDBJ databases">
        <authorList>
            <person name="Sun Y."/>
        </authorList>
    </citation>
    <scope>NUCLEOTIDE SEQUENCE</scope>
    <source>
        <strain evidence="3">IGA1.0</strain>
    </source>
</reference>
<name>A0AAU7QJ27_9GAMM</name>
<evidence type="ECO:0000259" key="2">
    <source>
        <dbReference type="Pfam" id="PF19313"/>
    </source>
</evidence>
<dbReference type="SUPFAM" id="SSF49344">
    <property type="entry name" value="CBD9-like"/>
    <property type="match status" value="1"/>
</dbReference>
<dbReference type="InterPro" id="IPR045670">
    <property type="entry name" value="DUF5916"/>
</dbReference>
<feature type="chain" id="PRO_5043470573" evidence="1">
    <location>
        <begin position="21"/>
        <end position="742"/>
    </location>
</feature>
<feature type="domain" description="DUF5916" evidence="2">
    <location>
        <begin position="374"/>
        <end position="741"/>
    </location>
</feature>
<dbReference type="EMBL" id="CP157948">
    <property type="protein sequence ID" value="XBS89576.1"/>
    <property type="molecule type" value="Genomic_DNA"/>
</dbReference>
<feature type="signal peptide" evidence="1">
    <location>
        <begin position="1"/>
        <end position="20"/>
    </location>
</feature>